<dbReference type="Proteomes" id="UP001341245">
    <property type="component" value="Unassembled WGS sequence"/>
</dbReference>
<name>A0ABR0T5Y7_AURPU</name>
<protein>
    <submittedName>
        <fullName evidence="2">Uncharacterized protein</fullName>
    </submittedName>
</protein>
<dbReference type="EMBL" id="JASGXD010000020">
    <property type="protein sequence ID" value="KAK5999854.1"/>
    <property type="molecule type" value="Genomic_DNA"/>
</dbReference>
<proteinExistence type="predicted"/>
<organism evidence="2 3">
    <name type="scientific">Aureobasidium pullulans</name>
    <name type="common">Black yeast</name>
    <name type="synonym">Pullularia pullulans</name>
    <dbReference type="NCBI Taxonomy" id="5580"/>
    <lineage>
        <taxon>Eukaryota</taxon>
        <taxon>Fungi</taxon>
        <taxon>Dikarya</taxon>
        <taxon>Ascomycota</taxon>
        <taxon>Pezizomycotina</taxon>
        <taxon>Dothideomycetes</taxon>
        <taxon>Dothideomycetidae</taxon>
        <taxon>Dothideales</taxon>
        <taxon>Saccotheciaceae</taxon>
        <taxon>Aureobasidium</taxon>
    </lineage>
</organism>
<comment type="caution">
    <text evidence="2">The sequence shown here is derived from an EMBL/GenBank/DDBJ whole genome shotgun (WGS) entry which is preliminary data.</text>
</comment>
<keyword evidence="1" id="KW-0732">Signal</keyword>
<evidence type="ECO:0000313" key="2">
    <source>
        <dbReference type="EMBL" id="KAK5999854.1"/>
    </source>
</evidence>
<feature type="signal peptide" evidence="1">
    <location>
        <begin position="1"/>
        <end position="21"/>
    </location>
</feature>
<evidence type="ECO:0000313" key="3">
    <source>
        <dbReference type="Proteomes" id="UP001341245"/>
    </source>
</evidence>
<sequence>MRNAAIYAGLLATAFSALGHAMVNLTIVSPVDDVHFGDHLLVEWATDRTYSLEFNFVKKETWGWSVAEAFFDGRIAKAGEGNITVIVPRVEPNHEYALWLSGSEIDEPHGYANLTKWFVVEGEDMNLK</sequence>
<reference evidence="2 3" key="1">
    <citation type="submission" date="2023-11" db="EMBL/GenBank/DDBJ databases">
        <title>Draft genome sequence and annotation of the polyextremotolerant black yeast-like fungus Aureobasidium pullulans NRRL 62042.</title>
        <authorList>
            <person name="Dielentheis-Frenken M.R.E."/>
            <person name="Wibberg D."/>
            <person name="Blank L.M."/>
            <person name="Tiso T."/>
        </authorList>
    </citation>
    <scope>NUCLEOTIDE SEQUENCE [LARGE SCALE GENOMIC DNA]</scope>
    <source>
        <strain evidence="2 3">NRRL 62042</strain>
    </source>
</reference>
<evidence type="ECO:0000256" key="1">
    <source>
        <dbReference type="SAM" id="SignalP"/>
    </source>
</evidence>
<feature type="chain" id="PRO_5046931393" evidence="1">
    <location>
        <begin position="22"/>
        <end position="128"/>
    </location>
</feature>
<accession>A0ABR0T5Y7</accession>
<gene>
    <name evidence="2" type="ORF">QM012_004942</name>
</gene>
<keyword evidence="3" id="KW-1185">Reference proteome</keyword>